<dbReference type="Proteomes" id="UP001196413">
    <property type="component" value="Unassembled WGS sequence"/>
</dbReference>
<protein>
    <submittedName>
        <fullName evidence="1">Uncharacterized protein</fullName>
    </submittedName>
</protein>
<name>A0AAD5QIW8_PARTN</name>
<organism evidence="1 2">
    <name type="scientific">Parelaphostrongylus tenuis</name>
    <name type="common">Meningeal worm</name>
    <dbReference type="NCBI Taxonomy" id="148309"/>
    <lineage>
        <taxon>Eukaryota</taxon>
        <taxon>Metazoa</taxon>
        <taxon>Ecdysozoa</taxon>
        <taxon>Nematoda</taxon>
        <taxon>Chromadorea</taxon>
        <taxon>Rhabditida</taxon>
        <taxon>Rhabditina</taxon>
        <taxon>Rhabditomorpha</taxon>
        <taxon>Strongyloidea</taxon>
        <taxon>Metastrongylidae</taxon>
        <taxon>Parelaphostrongylus</taxon>
    </lineage>
</organism>
<evidence type="ECO:0000313" key="1">
    <source>
        <dbReference type="EMBL" id="KAJ1352197.1"/>
    </source>
</evidence>
<gene>
    <name evidence="1" type="ORF">KIN20_008399</name>
</gene>
<keyword evidence="2" id="KW-1185">Reference proteome</keyword>
<proteinExistence type="predicted"/>
<evidence type="ECO:0000313" key="2">
    <source>
        <dbReference type="Proteomes" id="UP001196413"/>
    </source>
</evidence>
<accession>A0AAD5QIW8</accession>
<reference evidence="1" key="1">
    <citation type="submission" date="2021-06" db="EMBL/GenBank/DDBJ databases">
        <title>Parelaphostrongylus tenuis whole genome reference sequence.</title>
        <authorList>
            <person name="Garwood T.J."/>
            <person name="Larsen P.A."/>
            <person name="Fountain-Jones N.M."/>
            <person name="Garbe J.R."/>
            <person name="Macchietto M.G."/>
            <person name="Kania S.A."/>
            <person name="Gerhold R.W."/>
            <person name="Richards J.E."/>
            <person name="Wolf T.M."/>
        </authorList>
    </citation>
    <scope>NUCLEOTIDE SEQUENCE</scope>
    <source>
        <strain evidence="1">MNPRO001-30</strain>
        <tissue evidence="1">Meninges</tissue>
    </source>
</reference>
<comment type="caution">
    <text evidence="1">The sequence shown here is derived from an EMBL/GenBank/DDBJ whole genome shotgun (WGS) entry which is preliminary data.</text>
</comment>
<dbReference type="Gene3D" id="3.30.420.10">
    <property type="entry name" value="Ribonuclease H-like superfamily/Ribonuclease H"/>
    <property type="match status" value="1"/>
</dbReference>
<sequence>MTASAKPVTAVGPNCKDGDCMRLGIIYLISCEACADEYNEKTGFWCKDIQPSKSPYFNPSDNPVWPVLEEVVSATAYTGVDALKTTLTPVWNEIWEGVSSLLEEVDVPKAYAVCGGIGPA</sequence>
<dbReference type="EMBL" id="JAHQIW010001331">
    <property type="protein sequence ID" value="KAJ1352197.1"/>
    <property type="molecule type" value="Genomic_DNA"/>
</dbReference>
<dbReference type="AlphaFoldDB" id="A0AAD5QIW8"/>
<dbReference type="InterPro" id="IPR036397">
    <property type="entry name" value="RNaseH_sf"/>
</dbReference>
<dbReference type="GO" id="GO:0003676">
    <property type="term" value="F:nucleic acid binding"/>
    <property type="evidence" value="ECO:0007669"/>
    <property type="project" value="InterPro"/>
</dbReference>